<evidence type="ECO:0000313" key="2">
    <source>
        <dbReference type="Proteomes" id="UP000655759"/>
    </source>
</evidence>
<evidence type="ECO:0000313" key="1">
    <source>
        <dbReference type="EMBL" id="CAE6485844.1"/>
    </source>
</evidence>
<sequence length="185" mass="20998">MASLIVSYKESDVLLAVLVMPEDVYKNMWKHLLPKKMKYEQAAFLFVNASQSAGEIKLEYREWYAIPPRGFLIQSAGHIELNDETRATVIKKAHDLQACLVEFHSHLYSYEVGFSWSDISGFKEFVPHVMWRLKGRPYAAVVVGKTGFDALIWSKAANLPELLSEIHVGKRILRPTGATLRGGFE</sequence>
<organism evidence="1 2">
    <name type="scientific">Candidatus Nitrosotenuis uzonensis</name>
    <dbReference type="NCBI Taxonomy" id="1407055"/>
    <lineage>
        <taxon>Archaea</taxon>
        <taxon>Nitrososphaerota</taxon>
        <taxon>Candidatus Nitrosotenuis</taxon>
    </lineage>
</organism>
<protein>
    <recommendedName>
        <fullName evidence="3">JAB domain-containing protein</fullName>
    </recommendedName>
</protein>
<accession>A0A812EY86</accession>
<name>A0A812EY86_9ARCH</name>
<dbReference type="Proteomes" id="UP000655759">
    <property type="component" value="Unassembled WGS sequence"/>
</dbReference>
<reference evidence="1" key="1">
    <citation type="submission" date="2021-02" db="EMBL/GenBank/DDBJ databases">
        <authorList>
            <person name="Han P."/>
        </authorList>
    </citation>
    <scope>NUCLEOTIDE SEQUENCE</scope>
    <source>
        <strain evidence="1">Candidatus Nitrosotenuis uzonensis 5A</strain>
    </source>
</reference>
<dbReference type="AlphaFoldDB" id="A0A812EY86"/>
<dbReference type="EMBL" id="CAJNAQ010000002">
    <property type="protein sequence ID" value="CAE6485844.1"/>
    <property type="molecule type" value="Genomic_DNA"/>
</dbReference>
<proteinExistence type="predicted"/>
<comment type="caution">
    <text evidence="1">The sequence shown here is derived from an EMBL/GenBank/DDBJ whole genome shotgun (WGS) entry which is preliminary data.</text>
</comment>
<evidence type="ECO:0008006" key="3">
    <source>
        <dbReference type="Google" id="ProtNLM"/>
    </source>
</evidence>
<gene>
    <name evidence="1" type="ORF">NUZ5A_20064</name>
</gene>